<keyword evidence="3" id="KW-1185">Reference proteome</keyword>
<dbReference type="Proteomes" id="UP000028924">
    <property type="component" value="Unassembled WGS sequence"/>
</dbReference>
<reference evidence="2 3" key="1">
    <citation type="journal article" date="2014" name="BMC Genomics">
        <title>Oil accumulation mechanisms of the oleaginous microalga Chlorella protothecoides revealed through its genome, transcriptomes, and proteomes.</title>
        <authorList>
            <person name="Gao C."/>
            <person name="Wang Y."/>
            <person name="Shen Y."/>
            <person name="Yan D."/>
            <person name="He X."/>
            <person name="Dai J."/>
            <person name="Wu Q."/>
        </authorList>
    </citation>
    <scope>NUCLEOTIDE SEQUENCE [LARGE SCALE GENOMIC DNA]</scope>
    <source>
        <strain evidence="2 3">0710</strain>
    </source>
</reference>
<dbReference type="AlphaFoldDB" id="A0A087SJB6"/>
<accession>A0A087SJB6</accession>
<gene>
    <name evidence="2" type="ORF">F751_1434</name>
</gene>
<sequence length="73" mass="7805">MLHVAADQHVLQMLDSTKSQAVETGEGQENGEGGDHAGGEEDGARKRRRRGDGVDYVALNKLLEEESAGTKQA</sequence>
<feature type="region of interest" description="Disordered" evidence="1">
    <location>
        <begin position="1"/>
        <end position="53"/>
    </location>
</feature>
<dbReference type="KEGG" id="apro:F751_1434"/>
<dbReference type="RefSeq" id="XP_011398716.1">
    <property type="nucleotide sequence ID" value="XM_011400414.1"/>
</dbReference>
<evidence type="ECO:0000313" key="3">
    <source>
        <dbReference type="Proteomes" id="UP000028924"/>
    </source>
</evidence>
<evidence type="ECO:0000313" key="2">
    <source>
        <dbReference type="EMBL" id="KFM25820.1"/>
    </source>
</evidence>
<feature type="compositionally biased region" description="Basic and acidic residues" evidence="1">
    <location>
        <begin position="33"/>
        <end position="44"/>
    </location>
</feature>
<organism evidence="2 3">
    <name type="scientific">Auxenochlorella protothecoides</name>
    <name type="common">Green microalga</name>
    <name type="synonym">Chlorella protothecoides</name>
    <dbReference type="NCBI Taxonomy" id="3075"/>
    <lineage>
        <taxon>Eukaryota</taxon>
        <taxon>Viridiplantae</taxon>
        <taxon>Chlorophyta</taxon>
        <taxon>core chlorophytes</taxon>
        <taxon>Trebouxiophyceae</taxon>
        <taxon>Chlorellales</taxon>
        <taxon>Chlorellaceae</taxon>
        <taxon>Auxenochlorella</taxon>
    </lineage>
</organism>
<proteinExistence type="predicted"/>
<dbReference type="EMBL" id="KL662123">
    <property type="protein sequence ID" value="KFM25820.1"/>
    <property type="molecule type" value="Genomic_DNA"/>
</dbReference>
<name>A0A087SJB6_AUXPR</name>
<protein>
    <submittedName>
        <fullName evidence="2">Uncharacterized protein</fullName>
    </submittedName>
</protein>
<evidence type="ECO:0000256" key="1">
    <source>
        <dbReference type="SAM" id="MobiDB-lite"/>
    </source>
</evidence>
<dbReference type="GeneID" id="23612825"/>